<proteinExistence type="predicted"/>
<reference evidence="3" key="1">
    <citation type="submission" date="2016-06" db="UniProtKB">
        <authorList>
            <consortium name="WormBaseParasite"/>
        </authorList>
    </citation>
    <scope>IDENTIFICATION</scope>
</reference>
<evidence type="ECO:0000313" key="3">
    <source>
        <dbReference type="WBParaSite" id="TCNE_0001257601-mRNA-1"/>
    </source>
</evidence>
<name>A0A183UVQ6_TOXCA</name>
<organism evidence="2 3">
    <name type="scientific">Toxocara canis</name>
    <name type="common">Canine roundworm</name>
    <dbReference type="NCBI Taxonomy" id="6265"/>
    <lineage>
        <taxon>Eukaryota</taxon>
        <taxon>Metazoa</taxon>
        <taxon>Ecdysozoa</taxon>
        <taxon>Nematoda</taxon>
        <taxon>Chromadorea</taxon>
        <taxon>Rhabditida</taxon>
        <taxon>Spirurina</taxon>
        <taxon>Ascaridomorpha</taxon>
        <taxon>Ascaridoidea</taxon>
        <taxon>Toxocaridae</taxon>
        <taxon>Toxocara</taxon>
    </lineage>
</organism>
<accession>A0A183UVQ6</accession>
<gene>
    <name evidence="1" type="ORF">TCNE_LOCUS12576</name>
</gene>
<reference evidence="1 2" key="2">
    <citation type="submission" date="2018-11" db="EMBL/GenBank/DDBJ databases">
        <authorList>
            <consortium name="Pathogen Informatics"/>
        </authorList>
    </citation>
    <scope>NUCLEOTIDE SEQUENCE [LARGE SCALE GENOMIC DNA]</scope>
</reference>
<dbReference type="EMBL" id="UYWY01021331">
    <property type="protein sequence ID" value="VDM43897.1"/>
    <property type="molecule type" value="Genomic_DNA"/>
</dbReference>
<evidence type="ECO:0000313" key="1">
    <source>
        <dbReference type="EMBL" id="VDM43897.1"/>
    </source>
</evidence>
<sequence>MATGVHLRSRQRLHFRRLDQPIRRRHCSRRLNG</sequence>
<evidence type="ECO:0000313" key="2">
    <source>
        <dbReference type="Proteomes" id="UP000050794"/>
    </source>
</evidence>
<protein>
    <submittedName>
        <fullName evidence="1 3">Uncharacterized protein</fullName>
    </submittedName>
</protein>
<keyword evidence="2" id="KW-1185">Reference proteome</keyword>
<dbReference type="Proteomes" id="UP000050794">
    <property type="component" value="Unassembled WGS sequence"/>
</dbReference>
<dbReference type="AlphaFoldDB" id="A0A183UVQ6"/>
<dbReference type="WBParaSite" id="TCNE_0001257601-mRNA-1">
    <property type="protein sequence ID" value="TCNE_0001257601-mRNA-1"/>
    <property type="gene ID" value="TCNE_0001257601"/>
</dbReference>